<reference evidence="1" key="1">
    <citation type="submission" date="2020-09" db="EMBL/GenBank/DDBJ databases">
        <authorList>
            <person name="Zhang D."/>
            <person name="Hatherill J.R."/>
            <person name="Ramirez J.F."/>
            <person name="Edinger B."/>
            <person name="Balarin R."/>
            <person name="Sullivan A."/>
            <person name="Humpal K.M."/>
            <person name="Guseva A."/>
            <person name="Butela K.A."/>
            <person name="Garlena R.A."/>
            <person name="Russell D.A."/>
            <person name="Pope W.H."/>
            <person name="Jacobs-Sera D."/>
            <person name="Hatfull G.F."/>
        </authorList>
    </citation>
    <scope>NUCLEOTIDE SEQUENCE</scope>
</reference>
<evidence type="ECO:0000313" key="1">
    <source>
        <dbReference type="EMBL" id="QPX48032.1"/>
    </source>
</evidence>
<name>A0A879R1G3_9CAUD</name>
<accession>A0A879R1G3</accession>
<dbReference type="Proteomes" id="UP000664915">
    <property type="component" value="Segment"/>
</dbReference>
<dbReference type="RefSeq" id="YP_010670042.1">
    <property type="nucleotide sequence ID" value="NC_070963.1"/>
</dbReference>
<protein>
    <submittedName>
        <fullName evidence="1">Uncharacterized protein</fullName>
    </submittedName>
</protein>
<dbReference type="EMBL" id="MW015081">
    <property type="protein sequence ID" value="QPX48032.1"/>
    <property type="molecule type" value="Genomic_DNA"/>
</dbReference>
<proteinExistence type="predicted"/>
<sequence length="131" mass="15001">MTYKASLKVQFDSEWTSTSYSSGFDDTVLPEEHYTFQVPAEDLNIHQLFRFFATVARAMGHSEINIMKGGCGLAFAEEKSVEDMRKVADEFDLTLGEDLKRKFDDMREAEEEWARLKKGPMGTVLSDDEEQ</sequence>
<keyword evidence="2" id="KW-1185">Reference proteome</keyword>
<dbReference type="KEGG" id="vg:77946237"/>
<dbReference type="GeneID" id="77946237"/>
<organism evidence="1 2">
    <name type="scientific">Synechococcus phage S-SRM01</name>
    <dbReference type="NCBI Taxonomy" id="2781608"/>
    <lineage>
        <taxon>Viruses</taxon>
        <taxon>Duplodnaviria</taxon>
        <taxon>Heunggongvirae</taxon>
        <taxon>Uroviricota</taxon>
        <taxon>Caudoviricetes</taxon>
        <taxon>Pantevenvirales</taxon>
        <taxon>Kyanoviridae</taxon>
        <taxon>Serangoonvirus</taxon>
        <taxon>Serangoonvirus essarone</taxon>
    </lineage>
</organism>
<evidence type="ECO:0000313" key="2">
    <source>
        <dbReference type="Proteomes" id="UP000664915"/>
    </source>
</evidence>